<dbReference type="Proteomes" id="UP000249135">
    <property type="component" value="Unassembled WGS sequence"/>
</dbReference>
<dbReference type="PROSITE" id="PS00211">
    <property type="entry name" value="ABC_TRANSPORTER_1"/>
    <property type="match status" value="1"/>
</dbReference>
<dbReference type="Gene3D" id="3.40.50.300">
    <property type="entry name" value="P-loop containing nucleotide triphosphate hydrolases"/>
    <property type="match status" value="1"/>
</dbReference>
<dbReference type="SMART" id="SM00382">
    <property type="entry name" value="AAA"/>
    <property type="match status" value="1"/>
</dbReference>
<feature type="domain" description="ABC transporter" evidence="5">
    <location>
        <begin position="1"/>
        <end position="240"/>
    </location>
</feature>
<dbReference type="PANTHER" id="PTHR42781:SF4">
    <property type="entry name" value="SPERMIDINE_PUTRESCINE IMPORT ATP-BINDING PROTEIN POTA"/>
    <property type="match status" value="1"/>
</dbReference>
<sequence length="263" mass="28740">MLDLDLRASVSDGERRFDLAVRLAADAPVVALYGPSGAGKSLTLQCIAGLLRPDAGHVRVAGRTLFDAAGGVDEPVEHRRIGYLFQDYALFPHLSVRQNVAFGLTTWWRRHLSAAGARRVDALLHAFGLAALARSRPAALSGGQRQRVALARALVCEPQLLLLDEPFAALNPMLRHRLRQELRETCSRWKLPVVMITHDLDDVLELADVAFVIEQGQAVRQVDVRRGEAHELARLLLPGAPDAAARRPHATALRSLLEVPGHG</sequence>
<evidence type="ECO:0000256" key="3">
    <source>
        <dbReference type="ARBA" id="ARBA00022741"/>
    </source>
</evidence>
<dbReference type="GO" id="GO:0016887">
    <property type="term" value="F:ATP hydrolysis activity"/>
    <property type="evidence" value="ECO:0007669"/>
    <property type="project" value="InterPro"/>
</dbReference>
<evidence type="ECO:0000256" key="1">
    <source>
        <dbReference type="ARBA" id="ARBA00022448"/>
    </source>
</evidence>
<dbReference type="SUPFAM" id="SSF52540">
    <property type="entry name" value="P-loop containing nucleoside triphosphate hydrolases"/>
    <property type="match status" value="1"/>
</dbReference>
<keyword evidence="1" id="KW-0813">Transport</keyword>
<dbReference type="InterPro" id="IPR003439">
    <property type="entry name" value="ABC_transporter-like_ATP-bd"/>
</dbReference>
<evidence type="ECO:0000256" key="2">
    <source>
        <dbReference type="ARBA" id="ARBA00022475"/>
    </source>
</evidence>
<proteinExistence type="predicted"/>
<gene>
    <name evidence="6" type="ORF">DI563_26815</name>
</gene>
<organism evidence="6 7">
    <name type="scientific">Variovorax paradoxus</name>
    <dbReference type="NCBI Taxonomy" id="34073"/>
    <lineage>
        <taxon>Bacteria</taxon>
        <taxon>Pseudomonadati</taxon>
        <taxon>Pseudomonadota</taxon>
        <taxon>Betaproteobacteria</taxon>
        <taxon>Burkholderiales</taxon>
        <taxon>Comamonadaceae</taxon>
        <taxon>Variovorax</taxon>
    </lineage>
</organism>
<dbReference type="AlphaFoldDB" id="A0A2W5PNI6"/>
<dbReference type="EMBL" id="QFPP01000550">
    <property type="protein sequence ID" value="PZQ64345.1"/>
    <property type="molecule type" value="Genomic_DNA"/>
</dbReference>
<dbReference type="InterPro" id="IPR027417">
    <property type="entry name" value="P-loop_NTPase"/>
</dbReference>
<name>A0A2W5PNI6_VARPD</name>
<protein>
    <submittedName>
        <fullName evidence="6">ABC transporter ATP-binding protein</fullName>
    </submittedName>
</protein>
<dbReference type="InterPro" id="IPR050093">
    <property type="entry name" value="ABC_SmlMolc_Importer"/>
</dbReference>
<evidence type="ECO:0000256" key="4">
    <source>
        <dbReference type="ARBA" id="ARBA00022840"/>
    </source>
</evidence>
<keyword evidence="2" id="KW-1003">Cell membrane</keyword>
<keyword evidence="3" id="KW-0547">Nucleotide-binding</keyword>
<dbReference type="PROSITE" id="PS50893">
    <property type="entry name" value="ABC_TRANSPORTER_2"/>
    <property type="match status" value="1"/>
</dbReference>
<evidence type="ECO:0000259" key="5">
    <source>
        <dbReference type="PROSITE" id="PS50893"/>
    </source>
</evidence>
<comment type="caution">
    <text evidence="6">The sequence shown here is derived from an EMBL/GenBank/DDBJ whole genome shotgun (WGS) entry which is preliminary data.</text>
</comment>
<evidence type="ECO:0000313" key="6">
    <source>
        <dbReference type="EMBL" id="PZQ64345.1"/>
    </source>
</evidence>
<keyword evidence="2" id="KW-0472">Membrane</keyword>
<evidence type="ECO:0000313" key="7">
    <source>
        <dbReference type="Proteomes" id="UP000249135"/>
    </source>
</evidence>
<dbReference type="InterPro" id="IPR017871">
    <property type="entry name" value="ABC_transporter-like_CS"/>
</dbReference>
<accession>A0A2W5PNI6</accession>
<keyword evidence="4 6" id="KW-0067">ATP-binding</keyword>
<reference evidence="6 7" key="1">
    <citation type="submission" date="2017-08" db="EMBL/GenBank/DDBJ databases">
        <title>Infants hospitalized years apart are colonized by the same room-sourced microbial strains.</title>
        <authorList>
            <person name="Brooks B."/>
            <person name="Olm M.R."/>
            <person name="Firek B.A."/>
            <person name="Baker R."/>
            <person name="Thomas B.C."/>
            <person name="Morowitz M.J."/>
            <person name="Banfield J.F."/>
        </authorList>
    </citation>
    <scope>NUCLEOTIDE SEQUENCE [LARGE SCALE GENOMIC DNA]</scope>
    <source>
        <strain evidence="6">S2_005_003_R2_41</strain>
    </source>
</reference>
<dbReference type="PANTHER" id="PTHR42781">
    <property type="entry name" value="SPERMIDINE/PUTRESCINE IMPORT ATP-BINDING PROTEIN POTA"/>
    <property type="match status" value="1"/>
</dbReference>
<dbReference type="InterPro" id="IPR003593">
    <property type="entry name" value="AAA+_ATPase"/>
</dbReference>
<dbReference type="Pfam" id="PF00005">
    <property type="entry name" value="ABC_tran"/>
    <property type="match status" value="1"/>
</dbReference>
<dbReference type="GO" id="GO:0005524">
    <property type="term" value="F:ATP binding"/>
    <property type="evidence" value="ECO:0007669"/>
    <property type="project" value="UniProtKB-KW"/>
</dbReference>